<accession>A0A396ZE73</accession>
<dbReference type="RefSeq" id="WP_118966866.1">
    <property type="nucleotide sequence ID" value="NZ_QHCT01000001.1"/>
</dbReference>
<dbReference type="AlphaFoldDB" id="A0A396ZE73"/>
<dbReference type="Pfam" id="PF10758">
    <property type="entry name" value="DUF2586"/>
    <property type="match status" value="1"/>
</dbReference>
<reference evidence="2" key="1">
    <citation type="submission" date="2018-05" db="EMBL/GenBank/DDBJ databases">
        <title>Leptospira yasudae sp. nov. and Leptospira stimsonii sp. nov., two pathogenic species of the genus Leptospira isolated from environmental sources.</title>
        <authorList>
            <person name="Casanovas-Massana A."/>
            <person name="Hamond C."/>
            <person name="Santos L.A."/>
            <person name="Hacker K.P."/>
            <person name="Balassiano I."/>
            <person name="Medeiros M.A."/>
            <person name="Reis M.G."/>
            <person name="Ko A.I."/>
            <person name="Wunder E.A."/>
        </authorList>
    </citation>
    <scope>NUCLEOTIDE SEQUENCE [LARGE SCALE GENOMIC DNA]</scope>
    <source>
        <strain evidence="2">Yale</strain>
    </source>
</reference>
<dbReference type="Proteomes" id="UP000265798">
    <property type="component" value="Unassembled WGS sequence"/>
</dbReference>
<gene>
    <name evidence="1" type="ORF">DLM75_01940</name>
</gene>
<sequence>MSTGDVTTYHQDGGINFNDVKPDRVGSKVGTAESGIANRVYVINNTPQAKDVFGRGVLVDSLEQFFEEFDEAKGQKPVPVLCVRPENDVAGLVATPVKTGDGEALIPTTAGTPTGSRVVVLKITKAGASGVAEYRKSVDGGDNFSAPLITPASGSPISLDAGVTATFTNASTPANTFKIGDTYTFTITGPSASNASRLTAIEALKREYGAYWIHVLGPATRAFAMSCNAILEEMEMEHHLPSFIILEARGKNQSETLSEYFQFIQDEFDPFASPKGRVMIAVGEGRYIKGGVNASGGYSAVKSVGDSIGEWRNFATMATAKIAAAPVNVSIGYVKDMRSLTFSEIRYWDEGYRNYMDLLHDMGLMVLKQYDDYEGIFIARDKIKAASSSDFKELPERRRADKMHRILYRESLQFLNMDTEADSGSGGLDYLKTYIDSKISAEMEAPGRKEISGHEIILDPDKTFNTDRILKAKCKMFVSNRTKAIEWETSFATPK</sequence>
<dbReference type="EMBL" id="QHCT01000001">
    <property type="protein sequence ID" value="RHX92016.1"/>
    <property type="molecule type" value="Genomic_DNA"/>
</dbReference>
<evidence type="ECO:0000313" key="2">
    <source>
        <dbReference type="Proteomes" id="UP000265798"/>
    </source>
</evidence>
<dbReference type="OrthoDB" id="338105at2"/>
<organism evidence="1 2">
    <name type="scientific">Leptospira stimsonii</name>
    <dbReference type="NCBI Taxonomy" id="2202203"/>
    <lineage>
        <taxon>Bacteria</taxon>
        <taxon>Pseudomonadati</taxon>
        <taxon>Spirochaetota</taxon>
        <taxon>Spirochaetia</taxon>
        <taxon>Leptospirales</taxon>
        <taxon>Leptospiraceae</taxon>
        <taxon>Leptospira</taxon>
    </lineage>
</organism>
<dbReference type="InterPro" id="IPR019694">
    <property type="entry name" value="Phage_HP1_Orf23"/>
</dbReference>
<evidence type="ECO:0008006" key="3">
    <source>
        <dbReference type="Google" id="ProtNLM"/>
    </source>
</evidence>
<comment type="caution">
    <text evidence="1">The sequence shown here is derived from an EMBL/GenBank/DDBJ whole genome shotgun (WGS) entry which is preliminary data.</text>
</comment>
<protein>
    <recommendedName>
        <fullName evidence="3">Tail sheath protein subtilisin-like domain-containing protein</fullName>
    </recommendedName>
</protein>
<name>A0A396ZE73_9LEPT</name>
<evidence type="ECO:0000313" key="1">
    <source>
        <dbReference type="EMBL" id="RHX92016.1"/>
    </source>
</evidence>
<proteinExistence type="predicted"/>